<accession>A0A8K0EA21</accession>
<feature type="compositionally biased region" description="Polar residues" evidence="1">
    <location>
        <begin position="308"/>
        <end position="320"/>
    </location>
</feature>
<feature type="region of interest" description="Disordered" evidence="1">
    <location>
        <begin position="304"/>
        <end position="400"/>
    </location>
</feature>
<dbReference type="OrthoDB" id="10570622at2759"/>
<feature type="compositionally biased region" description="Basic and acidic residues" evidence="1">
    <location>
        <begin position="258"/>
        <end position="268"/>
    </location>
</feature>
<evidence type="ECO:0000256" key="1">
    <source>
        <dbReference type="SAM" id="MobiDB-lite"/>
    </source>
</evidence>
<feature type="compositionally biased region" description="Basic residues" evidence="1">
    <location>
        <begin position="92"/>
        <end position="105"/>
    </location>
</feature>
<feature type="compositionally biased region" description="Basic and acidic residues" evidence="1">
    <location>
        <begin position="77"/>
        <end position="91"/>
    </location>
</feature>
<evidence type="ECO:0000313" key="2">
    <source>
        <dbReference type="EMBL" id="CAH1244967.1"/>
    </source>
</evidence>
<feature type="compositionally biased region" description="Polar residues" evidence="1">
    <location>
        <begin position="359"/>
        <end position="377"/>
    </location>
</feature>
<dbReference type="Proteomes" id="UP000838412">
    <property type="component" value="Chromosome 14"/>
</dbReference>
<name>A0A8K0EA21_BRALA</name>
<sequence length="418" mass="46216">MAMAESKDATGHNDQQRSQPFTSREERYRYKMETWRLWCLHRVLQARLEARGYPDGDGTSTTPRIVDVRSITVAEFDRMGQKGSKRPERSRKPTTSRSRAAKPSKKWAELIEKATSQPDGAEQPKKCTPNAKSPLDGAEQPEKCTPNTTLQPPNGAEQSKKCTKSATSPPKDAEQSKKCTKNATSPTRGAEQPKKYIKNATPPPKGADQPNKCTKNATSPPKCAEQPKKSTKNAKSPPNGEEQPKKCIKNAASPPNLKGEEQHKKCTKDVTSSPRYAEPTNKLIEYATLPSHGFRPWIWAENADVGSTRPSTSNASCVQNTDEKLRKRTHGSTTPVEAGLPKQPKYHPGRKVVGKTSESKTVLASVPTSASISSPTVVTHAARQKPISPQQPMPGVPTSYQRFWQPWQDHTYFDANRK</sequence>
<proteinExistence type="predicted"/>
<dbReference type="AlphaFoldDB" id="A0A8K0EA21"/>
<organism evidence="2 3">
    <name type="scientific">Branchiostoma lanceolatum</name>
    <name type="common">Common lancelet</name>
    <name type="synonym">Amphioxus lanceolatum</name>
    <dbReference type="NCBI Taxonomy" id="7740"/>
    <lineage>
        <taxon>Eukaryota</taxon>
        <taxon>Metazoa</taxon>
        <taxon>Chordata</taxon>
        <taxon>Cephalochordata</taxon>
        <taxon>Leptocardii</taxon>
        <taxon>Amphioxiformes</taxon>
        <taxon>Branchiostomatidae</taxon>
        <taxon>Branchiostoma</taxon>
    </lineage>
</organism>
<reference evidence="2" key="1">
    <citation type="submission" date="2022-01" db="EMBL/GenBank/DDBJ databases">
        <authorList>
            <person name="Braso-Vives M."/>
        </authorList>
    </citation>
    <scope>NUCLEOTIDE SEQUENCE</scope>
</reference>
<feature type="compositionally biased region" description="Basic residues" evidence="1">
    <location>
        <begin position="344"/>
        <end position="353"/>
    </location>
</feature>
<protein>
    <submittedName>
        <fullName evidence="2">Hypp7412 protein</fullName>
    </submittedName>
</protein>
<feature type="region of interest" description="Disordered" evidence="1">
    <location>
        <begin position="77"/>
        <end position="281"/>
    </location>
</feature>
<gene>
    <name evidence="2" type="primary">Hypp7412</name>
    <name evidence="2" type="ORF">BLAG_LOCUS7462</name>
</gene>
<dbReference type="EMBL" id="OV696699">
    <property type="protein sequence ID" value="CAH1244967.1"/>
    <property type="molecule type" value="Genomic_DNA"/>
</dbReference>
<keyword evidence="3" id="KW-1185">Reference proteome</keyword>
<evidence type="ECO:0000313" key="3">
    <source>
        <dbReference type="Proteomes" id="UP000838412"/>
    </source>
</evidence>
<feature type="compositionally biased region" description="Basic and acidic residues" evidence="1">
    <location>
        <begin position="1"/>
        <end position="15"/>
    </location>
</feature>
<feature type="region of interest" description="Disordered" evidence="1">
    <location>
        <begin position="1"/>
        <end position="23"/>
    </location>
</feature>